<comment type="subcellular location">
    <subcellularLocation>
        <location evidence="1">Cell membrane</location>
        <topology evidence="1">Multi-pass membrane protein</topology>
    </subcellularLocation>
</comment>
<dbReference type="Pfam" id="PF07690">
    <property type="entry name" value="MFS_1"/>
    <property type="match status" value="1"/>
</dbReference>
<dbReference type="PANTHER" id="PTHR42718:SF46">
    <property type="entry name" value="BLR6921 PROTEIN"/>
    <property type="match status" value="1"/>
</dbReference>
<gene>
    <name evidence="10" type="ORF">OG626_25585</name>
</gene>
<evidence type="ECO:0000256" key="1">
    <source>
        <dbReference type="ARBA" id="ARBA00004651"/>
    </source>
</evidence>
<feature type="domain" description="Major facilitator superfamily (MFS) profile" evidence="9">
    <location>
        <begin position="33"/>
        <end position="476"/>
    </location>
</feature>
<dbReference type="EMBL" id="CP109535">
    <property type="protein sequence ID" value="WTY98014.1"/>
    <property type="molecule type" value="Genomic_DNA"/>
</dbReference>
<feature type="transmembrane region" description="Helical" evidence="8">
    <location>
        <begin position="317"/>
        <end position="340"/>
    </location>
</feature>
<sequence>MSVHTGSDADTSPAPTEHRRVPTVAVPRFVALATVAILATQLMLQLDAQVVTVALPQLQQDLGFSPAGLSWVPNAYALAFGGLMLLGGRLGDVLGRVRVFTIGTVLFALASLAAGLAPDATIMVVARVAQGVGAAIAAPSILSLITAIARDEHARSRNMALFTAASAVGSSFGLIVGGALTAFFSWRWGLLINLPIGAVVVLVVQWLVKEDRPTGGRVDVAGAITATLGSLALVYGFVHAAETGWATAGTVVTFVLALVLLTTFVAVERRVRLPLLDLSLVRHRKRATALGAMGLTVGVHFSLLFTLVQFYQRELGMSALVAGLAFLPLTGTILIVTQFVPAFVRRFGAGRLLVLGTALVTISFIWFAALDDSSTYVGGVVAPLVLHSLGVALVFTPGTMLIMEGVPARHSGSMSGFLQMVQQVGGSLGIAVIVAVHTSGGEPGTFVPGLAGAFWTAAGLGTAAVLVALFGLSGRRSRS</sequence>
<feature type="transmembrane region" description="Helical" evidence="8">
    <location>
        <begin position="29"/>
        <end position="48"/>
    </location>
</feature>
<organism evidence="10">
    <name type="scientific">Streptomyces sp. NBC_01401</name>
    <dbReference type="NCBI Taxonomy" id="2903854"/>
    <lineage>
        <taxon>Bacteria</taxon>
        <taxon>Bacillati</taxon>
        <taxon>Actinomycetota</taxon>
        <taxon>Actinomycetes</taxon>
        <taxon>Kitasatosporales</taxon>
        <taxon>Streptomycetaceae</taxon>
        <taxon>Streptomyces</taxon>
    </lineage>
</organism>
<feature type="transmembrane region" description="Helical" evidence="8">
    <location>
        <begin position="417"/>
        <end position="438"/>
    </location>
</feature>
<feature type="transmembrane region" description="Helical" evidence="8">
    <location>
        <begin position="68"/>
        <end position="87"/>
    </location>
</feature>
<evidence type="ECO:0000256" key="8">
    <source>
        <dbReference type="SAM" id="Phobius"/>
    </source>
</evidence>
<keyword evidence="7" id="KW-0046">Antibiotic resistance</keyword>
<keyword evidence="4 8" id="KW-0812">Transmembrane</keyword>
<dbReference type="SUPFAM" id="SSF103473">
    <property type="entry name" value="MFS general substrate transporter"/>
    <property type="match status" value="1"/>
</dbReference>
<dbReference type="CDD" id="cd17321">
    <property type="entry name" value="MFS_MMR_MDR_like"/>
    <property type="match status" value="1"/>
</dbReference>
<reference evidence="10" key="1">
    <citation type="submission" date="2022-10" db="EMBL/GenBank/DDBJ databases">
        <title>The complete genomes of actinobacterial strains from the NBC collection.</title>
        <authorList>
            <person name="Joergensen T.S."/>
            <person name="Alvarez Arevalo M."/>
            <person name="Sterndorff E.B."/>
            <person name="Faurdal D."/>
            <person name="Vuksanovic O."/>
            <person name="Mourched A.-S."/>
            <person name="Charusanti P."/>
            <person name="Shaw S."/>
            <person name="Blin K."/>
            <person name="Weber T."/>
        </authorList>
    </citation>
    <scope>NUCLEOTIDE SEQUENCE</scope>
    <source>
        <strain evidence="10">NBC_01401</strain>
    </source>
</reference>
<feature type="transmembrane region" description="Helical" evidence="8">
    <location>
        <begin position="190"/>
        <end position="208"/>
    </location>
</feature>
<keyword evidence="6 8" id="KW-0472">Membrane</keyword>
<feature type="transmembrane region" description="Helical" evidence="8">
    <location>
        <begin position="352"/>
        <end position="370"/>
    </location>
</feature>
<evidence type="ECO:0000256" key="5">
    <source>
        <dbReference type="ARBA" id="ARBA00022989"/>
    </source>
</evidence>
<dbReference type="InterPro" id="IPR036259">
    <property type="entry name" value="MFS_trans_sf"/>
</dbReference>
<evidence type="ECO:0000259" key="9">
    <source>
        <dbReference type="PROSITE" id="PS50850"/>
    </source>
</evidence>
<dbReference type="PANTHER" id="PTHR42718">
    <property type="entry name" value="MAJOR FACILITATOR SUPERFAMILY MULTIDRUG TRANSPORTER MFSC"/>
    <property type="match status" value="1"/>
</dbReference>
<dbReference type="PROSITE" id="PS50850">
    <property type="entry name" value="MFS"/>
    <property type="match status" value="1"/>
</dbReference>
<evidence type="ECO:0000256" key="4">
    <source>
        <dbReference type="ARBA" id="ARBA00022692"/>
    </source>
</evidence>
<dbReference type="Gene3D" id="1.20.1250.20">
    <property type="entry name" value="MFS general substrate transporter like domains"/>
    <property type="match status" value="1"/>
</dbReference>
<dbReference type="GO" id="GO:0046677">
    <property type="term" value="P:response to antibiotic"/>
    <property type="evidence" value="ECO:0007669"/>
    <property type="project" value="UniProtKB-KW"/>
</dbReference>
<evidence type="ECO:0000313" key="10">
    <source>
        <dbReference type="EMBL" id="WTY98014.1"/>
    </source>
</evidence>
<feature type="transmembrane region" description="Helical" evidence="8">
    <location>
        <begin position="220"/>
        <end position="238"/>
    </location>
</feature>
<keyword evidence="2" id="KW-0813">Transport</keyword>
<feature type="transmembrane region" description="Helical" evidence="8">
    <location>
        <begin position="129"/>
        <end position="149"/>
    </location>
</feature>
<dbReference type="InterPro" id="IPR020846">
    <property type="entry name" value="MFS_dom"/>
</dbReference>
<dbReference type="GO" id="GO:0022857">
    <property type="term" value="F:transmembrane transporter activity"/>
    <property type="evidence" value="ECO:0007669"/>
    <property type="project" value="InterPro"/>
</dbReference>
<accession>A0AAU3GYM7</accession>
<feature type="transmembrane region" description="Helical" evidence="8">
    <location>
        <begin position="450"/>
        <end position="472"/>
    </location>
</feature>
<dbReference type="AlphaFoldDB" id="A0AAU3GYM7"/>
<feature type="transmembrane region" description="Helical" evidence="8">
    <location>
        <begin position="99"/>
        <end position="117"/>
    </location>
</feature>
<keyword evidence="5 8" id="KW-1133">Transmembrane helix</keyword>
<proteinExistence type="predicted"/>
<dbReference type="GO" id="GO:0005886">
    <property type="term" value="C:plasma membrane"/>
    <property type="evidence" value="ECO:0007669"/>
    <property type="project" value="UniProtKB-SubCell"/>
</dbReference>
<evidence type="ECO:0000256" key="6">
    <source>
        <dbReference type="ARBA" id="ARBA00023136"/>
    </source>
</evidence>
<evidence type="ECO:0000256" key="7">
    <source>
        <dbReference type="ARBA" id="ARBA00023251"/>
    </source>
</evidence>
<feature type="transmembrane region" description="Helical" evidence="8">
    <location>
        <begin position="161"/>
        <end position="184"/>
    </location>
</feature>
<feature type="transmembrane region" description="Helical" evidence="8">
    <location>
        <begin position="376"/>
        <end position="396"/>
    </location>
</feature>
<evidence type="ECO:0000256" key="3">
    <source>
        <dbReference type="ARBA" id="ARBA00022475"/>
    </source>
</evidence>
<name>A0AAU3GYM7_9ACTN</name>
<feature type="transmembrane region" description="Helical" evidence="8">
    <location>
        <begin position="244"/>
        <end position="267"/>
    </location>
</feature>
<dbReference type="InterPro" id="IPR011701">
    <property type="entry name" value="MFS"/>
</dbReference>
<keyword evidence="3" id="KW-1003">Cell membrane</keyword>
<protein>
    <submittedName>
        <fullName evidence="10">MFS transporter</fullName>
    </submittedName>
</protein>
<evidence type="ECO:0000256" key="2">
    <source>
        <dbReference type="ARBA" id="ARBA00022448"/>
    </source>
</evidence>
<feature type="transmembrane region" description="Helical" evidence="8">
    <location>
        <begin position="288"/>
        <end position="311"/>
    </location>
</feature>
<dbReference type="Gene3D" id="1.20.1720.10">
    <property type="entry name" value="Multidrug resistance protein D"/>
    <property type="match status" value="1"/>
</dbReference>